<feature type="domain" description="Methyltransferase" evidence="1">
    <location>
        <begin position="46"/>
        <end position="149"/>
    </location>
</feature>
<evidence type="ECO:0000313" key="2">
    <source>
        <dbReference type="EMBL" id="MFC5495113.1"/>
    </source>
</evidence>
<dbReference type="EC" id="2.1.-.-" evidence="2"/>
<reference evidence="3" key="1">
    <citation type="journal article" date="2019" name="Int. J. Syst. Evol. Microbiol.">
        <title>The Global Catalogue of Microorganisms (GCM) 10K type strain sequencing project: providing services to taxonomists for standard genome sequencing and annotation.</title>
        <authorList>
            <consortium name="The Broad Institute Genomics Platform"/>
            <consortium name="The Broad Institute Genome Sequencing Center for Infectious Disease"/>
            <person name="Wu L."/>
            <person name="Ma J."/>
        </authorList>
    </citation>
    <scope>NUCLEOTIDE SEQUENCE [LARGE SCALE GENOMIC DNA]</scope>
    <source>
        <strain evidence="3">KACC 13778</strain>
    </source>
</reference>
<dbReference type="Pfam" id="PF13649">
    <property type="entry name" value="Methyltransf_25"/>
    <property type="match status" value="1"/>
</dbReference>
<dbReference type="GO" id="GO:0008168">
    <property type="term" value="F:methyltransferase activity"/>
    <property type="evidence" value="ECO:0007669"/>
    <property type="project" value="UniProtKB-KW"/>
</dbReference>
<comment type="caution">
    <text evidence="2">The sequence shown here is derived from an EMBL/GenBank/DDBJ whole genome shotgun (WGS) entry which is preliminary data.</text>
</comment>
<evidence type="ECO:0000313" key="3">
    <source>
        <dbReference type="Proteomes" id="UP001595956"/>
    </source>
</evidence>
<proteinExistence type="predicted"/>
<keyword evidence="3" id="KW-1185">Reference proteome</keyword>
<dbReference type="InterPro" id="IPR041698">
    <property type="entry name" value="Methyltransf_25"/>
</dbReference>
<keyword evidence="2" id="KW-0808">Transferase</keyword>
<dbReference type="EMBL" id="JBHSMD010000006">
    <property type="protein sequence ID" value="MFC5495113.1"/>
    <property type="molecule type" value="Genomic_DNA"/>
</dbReference>
<keyword evidence="2" id="KW-0489">Methyltransferase</keyword>
<dbReference type="RefSeq" id="WP_379188268.1">
    <property type="nucleotide sequence ID" value="NZ_JBHSMD010000006.1"/>
</dbReference>
<dbReference type="InterPro" id="IPR029063">
    <property type="entry name" value="SAM-dependent_MTases_sf"/>
</dbReference>
<gene>
    <name evidence="2" type="ORF">ACFPKY_18520</name>
</gene>
<sequence>MTTTTAPRHHDYWNGFYAGADRGRVPEEPSAFAQWVDHQLPAAQEVVEIGFGTGRDSLWFARTGRRVRGLDFAESAVAHGRAEAAERDLPCEFDLLDLYDDQAVTRAATSLTATPGPRAVYGRFLVHSLEDAGRANLVRLAADVLRNGGGELFLEFRTGKDLGQEHLFGDDHFRQFIDPMVVELEIEDLGGAVTYREEGCGLAVYRTEDPHVARIVAHFPAGARR</sequence>
<dbReference type="GO" id="GO:0032259">
    <property type="term" value="P:methylation"/>
    <property type="evidence" value="ECO:0007669"/>
    <property type="project" value="UniProtKB-KW"/>
</dbReference>
<dbReference type="Gene3D" id="3.40.50.150">
    <property type="entry name" value="Vaccinia Virus protein VP39"/>
    <property type="match status" value="1"/>
</dbReference>
<dbReference type="SUPFAM" id="SSF53335">
    <property type="entry name" value="S-adenosyl-L-methionine-dependent methyltransferases"/>
    <property type="match status" value="1"/>
</dbReference>
<evidence type="ECO:0000259" key="1">
    <source>
        <dbReference type="Pfam" id="PF13649"/>
    </source>
</evidence>
<accession>A0ABW0N763</accession>
<organism evidence="2 3">
    <name type="scientific">Nocardioides caricicola</name>
    <dbReference type="NCBI Taxonomy" id="634770"/>
    <lineage>
        <taxon>Bacteria</taxon>
        <taxon>Bacillati</taxon>
        <taxon>Actinomycetota</taxon>
        <taxon>Actinomycetes</taxon>
        <taxon>Propionibacteriales</taxon>
        <taxon>Nocardioidaceae</taxon>
        <taxon>Nocardioides</taxon>
    </lineage>
</organism>
<name>A0ABW0N763_9ACTN</name>
<dbReference type="Proteomes" id="UP001595956">
    <property type="component" value="Unassembled WGS sequence"/>
</dbReference>
<protein>
    <submittedName>
        <fullName evidence="2">Class I SAM-dependent methyltransferase</fullName>
        <ecNumber evidence="2">2.1.-.-</ecNumber>
    </submittedName>
</protein>